<sequence>MSERVLVTGGSGFVGLPLVAALAAEGAWVEALGCRNVGPELPGVRWHRVDLHHSGDVRLLLRELRPAVLVHCAWNVEHGRFWSAPDNRVWLDVSFELAMRFFETGGRRFVGIGTCAEYASQDLNDNMPWSESRKIDPCTLYGQSKAELWRRLLALAERRPGAQASWARLFHLFGAGEHPERLVSSIIRSVLAGREACCGSGRLVRDFSSVWFVAGALAALARSRVTGPVNVGCGQPRSIAALSRQVARFAGRPDLLRLGALPDRPNDVPVMVADTKRLRLEVGHSQRPVIEDDLRRLISLYRLQNS</sequence>
<evidence type="ECO:0000259" key="2">
    <source>
        <dbReference type="Pfam" id="PF01370"/>
    </source>
</evidence>
<proteinExistence type="inferred from homology"/>
<dbReference type="OrthoDB" id="9801785at2"/>
<name>C7LWS7_DESBD</name>
<dbReference type="STRING" id="525897.Dbac_1869"/>
<evidence type="ECO:0000256" key="1">
    <source>
        <dbReference type="ARBA" id="ARBA00007637"/>
    </source>
</evidence>
<dbReference type="Proteomes" id="UP000002216">
    <property type="component" value="Chromosome"/>
</dbReference>
<dbReference type="InterPro" id="IPR036291">
    <property type="entry name" value="NAD(P)-bd_dom_sf"/>
</dbReference>
<feature type="domain" description="NAD-dependent epimerase/dehydratase" evidence="2">
    <location>
        <begin position="5"/>
        <end position="232"/>
    </location>
</feature>
<dbReference type="KEGG" id="dba:Dbac_1869"/>
<keyword evidence="4" id="KW-1185">Reference proteome</keyword>
<gene>
    <name evidence="3" type="ordered locus">Dbac_1869</name>
</gene>
<evidence type="ECO:0000313" key="3">
    <source>
        <dbReference type="EMBL" id="ACU89960.1"/>
    </source>
</evidence>
<comment type="similarity">
    <text evidence="1">Belongs to the NAD(P)-dependent epimerase/dehydratase family.</text>
</comment>
<reference evidence="3 4" key="1">
    <citation type="journal article" date="2009" name="Stand. Genomic Sci.">
        <title>Complete genome sequence of Desulfomicrobium baculatum type strain (X).</title>
        <authorList>
            <person name="Copeland A."/>
            <person name="Spring S."/>
            <person name="Goker M."/>
            <person name="Schneider S."/>
            <person name="Lapidus A."/>
            <person name="Del Rio T.G."/>
            <person name="Tice H."/>
            <person name="Cheng J.F."/>
            <person name="Chen F."/>
            <person name="Nolan M."/>
            <person name="Bruce D."/>
            <person name="Goodwin L."/>
            <person name="Pitluck S."/>
            <person name="Ivanova N."/>
            <person name="Mavrommatis K."/>
            <person name="Ovchinnikova G."/>
            <person name="Pati A."/>
            <person name="Chen A."/>
            <person name="Palaniappan K."/>
            <person name="Land M."/>
            <person name="Hauser L."/>
            <person name="Chang Y.J."/>
            <person name="Jeffries C.C."/>
            <person name="Meincke L."/>
            <person name="Sims D."/>
            <person name="Brettin T."/>
            <person name="Detter J.C."/>
            <person name="Han C."/>
            <person name="Chain P."/>
            <person name="Bristow J."/>
            <person name="Eisen J.A."/>
            <person name="Markowitz V."/>
            <person name="Hugenholtz P."/>
            <person name="Kyrpides N.C."/>
            <person name="Klenk H.P."/>
            <person name="Lucas S."/>
        </authorList>
    </citation>
    <scope>NUCLEOTIDE SEQUENCE [LARGE SCALE GENOMIC DNA]</scope>
    <source>
        <strain evidence="4">DSM 4028 / VKM B-1378 / X</strain>
    </source>
</reference>
<dbReference type="eggNOG" id="COG0451">
    <property type="taxonomic scope" value="Bacteria"/>
</dbReference>
<accession>C7LWS7</accession>
<evidence type="ECO:0000313" key="4">
    <source>
        <dbReference type="Proteomes" id="UP000002216"/>
    </source>
</evidence>
<dbReference type="Gene3D" id="3.40.50.720">
    <property type="entry name" value="NAD(P)-binding Rossmann-like Domain"/>
    <property type="match status" value="1"/>
</dbReference>
<dbReference type="RefSeq" id="WP_015774051.1">
    <property type="nucleotide sequence ID" value="NC_013173.1"/>
</dbReference>
<protein>
    <submittedName>
        <fullName evidence="3">NAD-dependent epimerase/dehydratase</fullName>
    </submittedName>
</protein>
<dbReference type="PANTHER" id="PTHR43000">
    <property type="entry name" value="DTDP-D-GLUCOSE 4,6-DEHYDRATASE-RELATED"/>
    <property type="match status" value="1"/>
</dbReference>
<dbReference type="EMBL" id="CP001629">
    <property type="protein sequence ID" value="ACU89960.1"/>
    <property type="molecule type" value="Genomic_DNA"/>
</dbReference>
<organism evidence="3 4">
    <name type="scientific">Desulfomicrobium baculatum (strain DSM 4028 / VKM B-1378 / X)</name>
    <name type="common">Desulfovibrio baculatus</name>
    <dbReference type="NCBI Taxonomy" id="525897"/>
    <lineage>
        <taxon>Bacteria</taxon>
        <taxon>Pseudomonadati</taxon>
        <taxon>Thermodesulfobacteriota</taxon>
        <taxon>Desulfovibrionia</taxon>
        <taxon>Desulfovibrionales</taxon>
        <taxon>Desulfomicrobiaceae</taxon>
        <taxon>Desulfomicrobium</taxon>
    </lineage>
</organism>
<dbReference type="AlphaFoldDB" id="C7LWS7"/>
<dbReference type="InterPro" id="IPR001509">
    <property type="entry name" value="Epimerase_deHydtase"/>
</dbReference>
<dbReference type="SUPFAM" id="SSF51735">
    <property type="entry name" value="NAD(P)-binding Rossmann-fold domains"/>
    <property type="match status" value="1"/>
</dbReference>
<dbReference type="Pfam" id="PF01370">
    <property type="entry name" value="Epimerase"/>
    <property type="match status" value="1"/>
</dbReference>
<dbReference type="HOGENOM" id="CLU_007383_1_7_7"/>